<organism evidence="1">
    <name type="scientific">Siphoviridae sp. ctnks32</name>
    <dbReference type="NCBI Taxonomy" id="2826457"/>
    <lineage>
        <taxon>Viruses</taxon>
        <taxon>Duplodnaviria</taxon>
        <taxon>Heunggongvirae</taxon>
        <taxon>Uroviricota</taxon>
        <taxon>Caudoviricetes</taxon>
    </lineage>
</organism>
<evidence type="ECO:0000313" key="1">
    <source>
        <dbReference type="EMBL" id="DAD88334.1"/>
    </source>
</evidence>
<accession>A0A8S5N153</accession>
<proteinExistence type="predicted"/>
<name>A0A8S5N153_9CAUD</name>
<dbReference type="EMBL" id="BK015039">
    <property type="protein sequence ID" value="DAD88334.1"/>
    <property type="molecule type" value="Genomic_DNA"/>
</dbReference>
<protein>
    <submittedName>
        <fullName evidence="1">Uncharacterized protein</fullName>
    </submittedName>
</protein>
<reference evidence="1" key="1">
    <citation type="journal article" date="2021" name="Proc. Natl. Acad. Sci. U.S.A.">
        <title>A Catalog of Tens of Thousands of Viruses from Human Metagenomes Reveals Hidden Associations with Chronic Diseases.</title>
        <authorList>
            <person name="Tisza M.J."/>
            <person name="Buck C.B."/>
        </authorList>
    </citation>
    <scope>NUCLEOTIDE SEQUENCE</scope>
    <source>
        <strain evidence="1">Ctnks32</strain>
    </source>
</reference>
<sequence>MQKIIHFLCRFQKILHIFAVFIISRKAVEPLVINS</sequence>